<evidence type="ECO:0000259" key="3">
    <source>
        <dbReference type="PROSITE" id="PS51186"/>
    </source>
</evidence>
<reference evidence="4 5" key="1">
    <citation type="submission" date="2019-04" db="EMBL/GenBank/DDBJ databases">
        <authorList>
            <person name="Feng G."/>
            <person name="Zhang J."/>
            <person name="Zhu H."/>
        </authorList>
    </citation>
    <scope>NUCLEOTIDE SEQUENCE [LARGE SCALE GENOMIC DNA]</scope>
    <source>
        <strain evidence="4 5">9PBR-1</strain>
    </source>
</reference>
<evidence type="ECO:0000313" key="4">
    <source>
        <dbReference type="EMBL" id="TGE23224.1"/>
    </source>
</evidence>
<dbReference type="Pfam" id="PF00583">
    <property type="entry name" value="Acetyltransf_1"/>
    <property type="match status" value="1"/>
</dbReference>
<accession>A0A4Z0Q0W2</accession>
<protein>
    <submittedName>
        <fullName evidence="4">GNAT family N-acetyltransferase</fullName>
    </submittedName>
</protein>
<name>A0A4Z0Q0W2_9BACT</name>
<dbReference type="SUPFAM" id="SSF55729">
    <property type="entry name" value="Acyl-CoA N-acyltransferases (Nat)"/>
    <property type="match status" value="1"/>
</dbReference>
<keyword evidence="1 4" id="KW-0808">Transferase</keyword>
<dbReference type="Proteomes" id="UP000298471">
    <property type="component" value="Unassembled WGS sequence"/>
</dbReference>
<dbReference type="AlphaFoldDB" id="A0A4Z0Q0W2"/>
<feature type="domain" description="N-acetyltransferase" evidence="3">
    <location>
        <begin position="100"/>
        <end position="243"/>
    </location>
</feature>
<dbReference type="CDD" id="cd04301">
    <property type="entry name" value="NAT_SF"/>
    <property type="match status" value="1"/>
</dbReference>
<organism evidence="4 5">
    <name type="scientific">Hymenobacter metallicola</name>
    <dbReference type="NCBI Taxonomy" id="2563114"/>
    <lineage>
        <taxon>Bacteria</taxon>
        <taxon>Pseudomonadati</taxon>
        <taxon>Bacteroidota</taxon>
        <taxon>Cytophagia</taxon>
        <taxon>Cytophagales</taxon>
        <taxon>Hymenobacteraceae</taxon>
        <taxon>Hymenobacter</taxon>
    </lineage>
</organism>
<dbReference type="PANTHER" id="PTHR43877:SF2">
    <property type="entry name" value="AMINOALKYLPHOSPHONATE N-ACETYLTRANSFERASE-RELATED"/>
    <property type="match status" value="1"/>
</dbReference>
<dbReference type="Gene3D" id="3.40.630.30">
    <property type="match status" value="1"/>
</dbReference>
<dbReference type="EMBL" id="SRMB01000004">
    <property type="protein sequence ID" value="TGE23224.1"/>
    <property type="molecule type" value="Genomic_DNA"/>
</dbReference>
<keyword evidence="5" id="KW-1185">Reference proteome</keyword>
<gene>
    <name evidence="4" type="ORF">E5K02_18660</name>
</gene>
<dbReference type="PROSITE" id="PS51186">
    <property type="entry name" value="GNAT"/>
    <property type="match status" value="1"/>
</dbReference>
<dbReference type="GO" id="GO:0016747">
    <property type="term" value="F:acyltransferase activity, transferring groups other than amino-acyl groups"/>
    <property type="evidence" value="ECO:0007669"/>
    <property type="project" value="InterPro"/>
</dbReference>
<sequence>MLLTHLLTDLPWDSTFFGFRVGQLAAKQLSEEQLQAAVAQARDLGYGLLYWFVDPTDAVSLAAAACNSLAAVDDKRIYTVALLGKEKQPTSVQPASEAHPKLVALAVQSGVYSRFRTDKRFAAGAYEQLYTQWLDKALTGAPTQQVLIYPAGSAAEAQGLLTLERREGTIQIGLLAVDTEWRRRGIGQQLLNAAKREAYAAGFSTLQVTTQGANAAACRLYEQNGFTLHQRHYVFHIWLPQEE</sequence>
<dbReference type="InterPro" id="IPR016181">
    <property type="entry name" value="Acyl_CoA_acyltransferase"/>
</dbReference>
<evidence type="ECO:0000256" key="2">
    <source>
        <dbReference type="ARBA" id="ARBA00023315"/>
    </source>
</evidence>
<keyword evidence="2" id="KW-0012">Acyltransferase</keyword>
<comment type="caution">
    <text evidence="4">The sequence shown here is derived from an EMBL/GenBank/DDBJ whole genome shotgun (WGS) entry which is preliminary data.</text>
</comment>
<proteinExistence type="predicted"/>
<evidence type="ECO:0000313" key="5">
    <source>
        <dbReference type="Proteomes" id="UP000298471"/>
    </source>
</evidence>
<evidence type="ECO:0000256" key="1">
    <source>
        <dbReference type="ARBA" id="ARBA00022679"/>
    </source>
</evidence>
<dbReference type="PANTHER" id="PTHR43877">
    <property type="entry name" value="AMINOALKYLPHOSPHONATE N-ACETYLTRANSFERASE-RELATED-RELATED"/>
    <property type="match status" value="1"/>
</dbReference>
<dbReference type="OrthoDB" id="1342666at2"/>
<dbReference type="InterPro" id="IPR050832">
    <property type="entry name" value="Bact_Acetyltransf"/>
</dbReference>
<dbReference type="InterPro" id="IPR000182">
    <property type="entry name" value="GNAT_dom"/>
</dbReference>